<comment type="caution">
    <text evidence="4">The sequence shown here is derived from an EMBL/GenBank/DDBJ whole genome shotgun (WGS) entry which is preliminary data.</text>
</comment>
<name>A0AAV6XHQ1_9LAMI</name>
<feature type="domain" description="Transcription termination and cleavage factor C-terminal" evidence="2">
    <location>
        <begin position="450"/>
        <end position="483"/>
    </location>
</feature>
<protein>
    <submittedName>
        <fullName evidence="4">Uncharacterized protein</fullName>
    </submittedName>
</protein>
<dbReference type="Gene3D" id="1.10.20.70">
    <property type="entry name" value="Transcription termination and cleavage factor, C-terminal domain"/>
    <property type="match status" value="1"/>
</dbReference>
<feature type="domain" description="Cleavage stimulation factor subunit 2 hinge" evidence="3">
    <location>
        <begin position="99"/>
        <end position="160"/>
    </location>
</feature>
<evidence type="ECO:0000259" key="2">
    <source>
        <dbReference type="Pfam" id="PF14304"/>
    </source>
</evidence>
<dbReference type="PANTHER" id="PTHR47866">
    <property type="entry name" value="HYDROXYPROLINE-RICH GLYCOPROTEIN FAMILY PROTEIN"/>
    <property type="match status" value="1"/>
</dbReference>
<dbReference type="GO" id="GO:0031124">
    <property type="term" value="P:mRNA 3'-end processing"/>
    <property type="evidence" value="ECO:0007669"/>
    <property type="project" value="InterPro"/>
</dbReference>
<feature type="region of interest" description="Disordered" evidence="1">
    <location>
        <begin position="160"/>
        <end position="446"/>
    </location>
</feature>
<dbReference type="EMBL" id="WHWC01000007">
    <property type="protein sequence ID" value="KAG8379942.1"/>
    <property type="molecule type" value="Genomic_DNA"/>
</dbReference>
<feature type="compositionally biased region" description="Polar residues" evidence="1">
    <location>
        <begin position="247"/>
        <end position="262"/>
    </location>
</feature>
<keyword evidence="5" id="KW-1185">Reference proteome</keyword>
<evidence type="ECO:0000313" key="4">
    <source>
        <dbReference type="EMBL" id="KAG8379942.1"/>
    </source>
</evidence>
<dbReference type="Proteomes" id="UP000826271">
    <property type="component" value="Unassembled WGS sequence"/>
</dbReference>
<dbReference type="InterPro" id="IPR026896">
    <property type="entry name" value="CSTF_C"/>
</dbReference>
<feature type="compositionally biased region" description="Polar residues" evidence="1">
    <location>
        <begin position="160"/>
        <end position="177"/>
    </location>
</feature>
<dbReference type="AlphaFoldDB" id="A0AAV6XHQ1"/>
<accession>A0AAV6XHQ1</accession>
<evidence type="ECO:0000256" key="1">
    <source>
        <dbReference type="SAM" id="MobiDB-lite"/>
    </source>
</evidence>
<feature type="compositionally biased region" description="Low complexity" evidence="1">
    <location>
        <begin position="178"/>
        <end position="191"/>
    </location>
</feature>
<evidence type="ECO:0000313" key="5">
    <source>
        <dbReference type="Proteomes" id="UP000826271"/>
    </source>
</evidence>
<dbReference type="PANTHER" id="PTHR47866:SF2">
    <property type="entry name" value="HYDROXYPROLINE-RICH GLYCOPROTEIN FAMILY PROTEIN"/>
    <property type="match status" value="1"/>
</dbReference>
<feature type="compositionally biased region" description="Polar residues" evidence="1">
    <location>
        <begin position="364"/>
        <end position="380"/>
    </location>
</feature>
<dbReference type="Pfam" id="PF14327">
    <property type="entry name" value="CSTF2_hinge"/>
    <property type="match status" value="1"/>
</dbReference>
<dbReference type="Gene3D" id="1.25.40.630">
    <property type="match status" value="1"/>
</dbReference>
<feature type="compositionally biased region" description="Polar residues" evidence="1">
    <location>
        <begin position="395"/>
        <end position="407"/>
    </location>
</feature>
<feature type="compositionally biased region" description="Pro residues" evidence="1">
    <location>
        <begin position="303"/>
        <end position="320"/>
    </location>
</feature>
<reference evidence="4" key="1">
    <citation type="submission" date="2019-10" db="EMBL/GenBank/DDBJ databases">
        <authorList>
            <person name="Zhang R."/>
            <person name="Pan Y."/>
            <person name="Wang J."/>
            <person name="Ma R."/>
            <person name="Yu S."/>
        </authorList>
    </citation>
    <scope>NUCLEOTIDE SEQUENCE</scope>
    <source>
        <strain evidence="4">LA-IB0</strain>
        <tissue evidence="4">Leaf</tissue>
    </source>
</reference>
<sequence>MFDESSQRNQLNKLTIGKSRGERRVIFSSSGAIPTIHDLRRKRVKFTVRVRRKQFNGGSREEDAANDFVELEGEEEATTNGVIGVEGVSERRMAGNQIAGDGLPASLAGMSKNQLYDIMCQMKTLIEQNKQQARQILIQNPALTRALFQAQIMLGMVQSPQAPPTVSSTTSRNSQPPAISNQQSNIQAASSVSGQIGQNTMGKRQPVQTMASNSQSQTVPPPNPQTQPMKPIQSHPLQQEPKAHFGAQSTPMSIPQSSQVPYMSQLPQHISSPPPSHHQSHMPSLSTQSQQSVQNIGSQYLPLQPPLQPPLPPQPRPQMPAFPHQVHAQMGPNLGFQQPSGPQYHSQQQMFHPGTKPPSGMGPSFQQGHPSLLNQPSAPSLYQGGNPHLGMEFNQAGSSKQTDSRGSNWMPGLPENTMGQLPGPPSFASQMGPGNQPPRAPPLTPDLEKALLQQVMSLTPEQINLLPTEQRNQVLQLQQMLRQ</sequence>
<proteinExistence type="predicted"/>
<feature type="compositionally biased region" description="Polar residues" evidence="1">
    <location>
        <begin position="335"/>
        <end position="350"/>
    </location>
</feature>
<evidence type="ECO:0000259" key="3">
    <source>
        <dbReference type="Pfam" id="PF14327"/>
    </source>
</evidence>
<dbReference type="InterPro" id="IPR025742">
    <property type="entry name" value="CSTF2_hinge"/>
</dbReference>
<dbReference type="Pfam" id="PF14304">
    <property type="entry name" value="CSTF_C"/>
    <property type="match status" value="1"/>
</dbReference>
<feature type="compositionally biased region" description="Polar residues" evidence="1">
    <location>
        <begin position="192"/>
        <end position="211"/>
    </location>
</feature>
<feature type="compositionally biased region" description="Polar residues" evidence="1">
    <location>
        <begin position="287"/>
        <end position="298"/>
    </location>
</feature>
<feature type="compositionally biased region" description="Pro residues" evidence="1">
    <location>
        <begin position="435"/>
        <end position="444"/>
    </location>
</feature>
<dbReference type="InterPro" id="IPR038192">
    <property type="entry name" value="CSTF_C_sf"/>
</dbReference>
<gene>
    <name evidence="4" type="ORF">BUALT_Bualt07G0142100</name>
</gene>
<organism evidence="4 5">
    <name type="scientific">Buddleja alternifolia</name>
    <dbReference type="NCBI Taxonomy" id="168488"/>
    <lineage>
        <taxon>Eukaryota</taxon>
        <taxon>Viridiplantae</taxon>
        <taxon>Streptophyta</taxon>
        <taxon>Embryophyta</taxon>
        <taxon>Tracheophyta</taxon>
        <taxon>Spermatophyta</taxon>
        <taxon>Magnoliopsida</taxon>
        <taxon>eudicotyledons</taxon>
        <taxon>Gunneridae</taxon>
        <taxon>Pentapetalae</taxon>
        <taxon>asterids</taxon>
        <taxon>lamiids</taxon>
        <taxon>Lamiales</taxon>
        <taxon>Scrophulariaceae</taxon>
        <taxon>Buddlejeae</taxon>
        <taxon>Buddleja</taxon>
    </lineage>
</organism>